<evidence type="ECO:0000313" key="7">
    <source>
        <dbReference type="Proteomes" id="UP000824139"/>
    </source>
</evidence>
<evidence type="ECO:0000256" key="3">
    <source>
        <dbReference type="PROSITE-ProRule" id="PRU00169"/>
    </source>
</evidence>
<dbReference type="SMART" id="SM00421">
    <property type="entry name" value="HTH_LUXR"/>
    <property type="match status" value="1"/>
</dbReference>
<accession>A0A9D1FV05</accession>
<organism evidence="6 7">
    <name type="scientific">Candidatus Scatenecus faecavium</name>
    <dbReference type="NCBI Taxonomy" id="2840915"/>
    <lineage>
        <taxon>Bacteria</taxon>
        <taxon>Candidatus Scatenecus</taxon>
    </lineage>
</organism>
<gene>
    <name evidence="6" type="ORF">IAD41_02385</name>
</gene>
<dbReference type="GO" id="GO:0003677">
    <property type="term" value="F:DNA binding"/>
    <property type="evidence" value="ECO:0007669"/>
    <property type="project" value="UniProtKB-KW"/>
</dbReference>
<protein>
    <submittedName>
        <fullName evidence="6">Response regulator transcription factor</fullName>
    </submittedName>
</protein>
<dbReference type="CDD" id="cd06170">
    <property type="entry name" value="LuxR_C_like"/>
    <property type="match status" value="1"/>
</dbReference>
<feature type="modified residue" description="4-aspartylphosphate" evidence="3">
    <location>
        <position position="70"/>
    </location>
</feature>
<evidence type="ECO:0000256" key="1">
    <source>
        <dbReference type="ARBA" id="ARBA00022553"/>
    </source>
</evidence>
<dbReference type="InterPro" id="IPR000792">
    <property type="entry name" value="Tscrpt_reg_LuxR_C"/>
</dbReference>
<reference evidence="6" key="2">
    <citation type="journal article" date="2021" name="PeerJ">
        <title>Extensive microbial diversity within the chicken gut microbiome revealed by metagenomics and culture.</title>
        <authorList>
            <person name="Gilroy R."/>
            <person name="Ravi A."/>
            <person name="Getino M."/>
            <person name="Pursley I."/>
            <person name="Horton D.L."/>
            <person name="Alikhan N.F."/>
            <person name="Baker D."/>
            <person name="Gharbi K."/>
            <person name="Hall N."/>
            <person name="Watson M."/>
            <person name="Adriaenssens E.M."/>
            <person name="Foster-Nyarko E."/>
            <person name="Jarju S."/>
            <person name="Secka A."/>
            <person name="Antonio M."/>
            <person name="Oren A."/>
            <person name="Chaudhuri R.R."/>
            <person name="La Ragione R."/>
            <person name="Hildebrand F."/>
            <person name="Pallen M.J."/>
        </authorList>
    </citation>
    <scope>NUCLEOTIDE SEQUENCE</scope>
    <source>
        <strain evidence="6">CHK152-2994</strain>
    </source>
</reference>
<dbReference type="GO" id="GO:0006355">
    <property type="term" value="P:regulation of DNA-templated transcription"/>
    <property type="evidence" value="ECO:0007669"/>
    <property type="project" value="InterPro"/>
</dbReference>
<dbReference type="CDD" id="cd17535">
    <property type="entry name" value="REC_NarL-like"/>
    <property type="match status" value="1"/>
</dbReference>
<dbReference type="InterPro" id="IPR001789">
    <property type="entry name" value="Sig_transdc_resp-reg_receiver"/>
</dbReference>
<dbReference type="InterPro" id="IPR039420">
    <property type="entry name" value="WalR-like"/>
</dbReference>
<evidence type="ECO:0000259" key="4">
    <source>
        <dbReference type="PROSITE" id="PS50043"/>
    </source>
</evidence>
<dbReference type="EMBL" id="DVJO01000051">
    <property type="protein sequence ID" value="HIS82438.1"/>
    <property type="molecule type" value="Genomic_DNA"/>
</dbReference>
<dbReference type="SMART" id="SM00448">
    <property type="entry name" value="REC"/>
    <property type="match status" value="1"/>
</dbReference>
<dbReference type="AlphaFoldDB" id="A0A9D1FV05"/>
<dbReference type="InterPro" id="IPR011006">
    <property type="entry name" value="CheY-like_superfamily"/>
</dbReference>
<dbReference type="GO" id="GO:0000160">
    <property type="term" value="P:phosphorelay signal transduction system"/>
    <property type="evidence" value="ECO:0007669"/>
    <property type="project" value="InterPro"/>
</dbReference>
<dbReference type="SUPFAM" id="SSF52172">
    <property type="entry name" value="CheY-like"/>
    <property type="match status" value="1"/>
</dbReference>
<evidence type="ECO:0000259" key="5">
    <source>
        <dbReference type="PROSITE" id="PS50110"/>
    </source>
</evidence>
<dbReference type="PROSITE" id="PS50110">
    <property type="entry name" value="RESPONSE_REGULATORY"/>
    <property type="match status" value="1"/>
</dbReference>
<keyword evidence="1 3" id="KW-0597">Phosphoprotein</keyword>
<dbReference type="PRINTS" id="PR00038">
    <property type="entry name" value="HTHLUXR"/>
</dbReference>
<evidence type="ECO:0000256" key="2">
    <source>
        <dbReference type="ARBA" id="ARBA00023125"/>
    </source>
</evidence>
<keyword evidence="2" id="KW-0238">DNA-binding</keyword>
<dbReference type="Proteomes" id="UP000824139">
    <property type="component" value="Unassembled WGS sequence"/>
</dbReference>
<dbReference type="SUPFAM" id="SSF46894">
    <property type="entry name" value="C-terminal effector domain of the bipartite response regulators"/>
    <property type="match status" value="1"/>
</dbReference>
<dbReference type="PANTHER" id="PTHR43214:SF39">
    <property type="entry name" value="TRANSCRIPTIONAL REGULATORY PROTEIN DEGU"/>
    <property type="match status" value="1"/>
</dbReference>
<sequence>MVQNLQSSELCMSEQKVLNIIIVEDFKLTRVGLRCALNENPDMEVVAESEDAIEGIKLIEKHKPDVVLMDLGLPGMNGIEAMVKVKEFAPEIKIIALTSHDREEEVIAALSSGASAYCLKDIDPQKLADVVRDVSAGVCWIDPVVAQMALNAFPKVDNIGFLPSKSHGEGRVPLTEREYEVLKHLVTGKSNTEIAKELIVSVHTAKAHVCSILQKMCVNDRVQAAVKAVKEGMV</sequence>
<dbReference type="PANTHER" id="PTHR43214">
    <property type="entry name" value="TWO-COMPONENT RESPONSE REGULATOR"/>
    <property type="match status" value="1"/>
</dbReference>
<name>A0A9D1FV05_9BACT</name>
<feature type="domain" description="HTH luxR-type" evidence="4">
    <location>
        <begin position="167"/>
        <end position="232"/>
    </location>
</feature>
<dbReference type="Pfam" id="PF00196">
    <property type="entry name" value="GerE"/>
    <property type="match status" value="1"/>
</dbReference>
<feature type="domain" description="Response regulatory" evidence="5">
    <location>
        <begin position="19"/>
        <end position="135"/>
    </location>
</feature>
<reference evidence="6" key="1">
    <citation type="submission" date="2020-10" db="EMBL/GenBank/DDBJ databases">
        <authorList>
            <person name="Gilroy R."/>
        </authorList>
    </citation>
    <scope>NUCLEOTIDE SEQUENCE</scope>
    <source>
        <strain evidence="6">CHK152-2994</strain>
    </source>
</reference>
<dbReference type="PROSITE" id="PS50043">
    <property type="entry name" value="HTH_LUXR_2"/>
    <property type="match status" value="1"/>
</dbReference>
<dbReference type="Gene3D" id="3.40.50.2300">
    <property type="match status" value="1"/>
</dbReference>
<dbReference type="InterPro" id="IPR058245">
    <property type="entry name" value="NreC/VraR/RcsB-like_REC"/>
</dbReference>
<dbReference type="InterPro" id="IPR016032">
    <property type="entry name" value="Sig_transdc_resp-reg_C-effctor"/>
</dbReference>
<dbReference type="Pfam" id="PF00072">
    <property type="entry name" value="Response_reg"/>
    <property type="match status" value="1"/>
</dbReference>
<evidence type="ECO:0000313" key="6">
    <source>
        <dbReference type="EMBL" id="HIS82438.1"/>
    </source>
</evidence>
<proteinExistence type="predicted"/>
<comment type="caution">
    <text evidence="6">The sequence shown here is derived from an EMBL/GenBank/DDBJ whole genome shotgun (WGS) entry which is preliminary data.</text>
</comment>